<protein>
    <submittedName>
        <fullName evidence="4">Diguanylate cyclase</fullName>
    </submittedName>
</protein>
<dbReference type="SMART" id="SM00267">
    <property type="entry name" value="GGDEF"/>
    <property type="match status" value="1"/>
</dbReference>
<dbReference type="Pfam" id="PF00563">
    <property type="entry name" value="EAL"/>
    <property type="match status" value="1"/>
</dbReference>
<dbReference type="STRING" id="1560345.AWL63_17525"/>
<dbReference type="OrthoDB" id="9814202at2"/>
<dbReference type="InterPro" id="IPR052155">
    <property type="entry name" value="Biofilm_reg_signaling"/>
</dbReference>
<dbReference type="InterPro" id="IPR001633">
    <property type="entry name" value="EAL_dom"/>
</dbReference>
<dbReference type="InterPro" id="IPR000160">
    <property type="entry name" value="GGDEF_dom"/>
</dbReference>
<evidence type="ECO:0000259" key="3">
    <source>
        <dbReference type="PROSITE" id="PS50887"/>
    </source>
</evidence>
<organism evidence="4 5">
    <name type="scientific">Sphingomonas panacis</name>
    <dbReference type="NCBI Taxonomy" id="1560345"/>
    <lineage>
        <taxon>Bacteria</taxon>
        <taxon>Pseudomonadati</taxon>
        <taxon>Pseudomonadota</taxon>
        <taxon>Alphaproteobacteria</taxon>
        <taxon>Sphingomonadales</taxon>
        <taxon>Sphingomonadaceae</taxon>
        <taxon>Sphingomonas</taxon>
    </lineage>
</organism>
<dbReference type="CDD" id="cd01948">
    <property type="entry name" value="EAL"/>
    <property type="match status" value="1"/>
</dbReference>
<evidence type="ECO:0000256" key="1">
    <source>
        <dbReference type="SAM" id="Phobius"/>
    </source>
</evidence>
<keyword evidence="1" id="KW-1133">Transmembrane helix</keyword>
<dbReference type="SUPFAM" id="SSF141868">
    <property type="entry name" value="EAL domain-like"/>
    <property type="match status" value="1"/>
</dbReference>
<sequence>MGSGHDDGAEAKPPPSRDVWVVAIIVAAIVLFVGIGSAVLAKALDAYVPAGATINRGLMIALLLNLALILLGWRRHRALNTEGAARTTAEGRAHHLAARDPLTGLLNRRSLAEAGATLLVGARRRHKAMALMLIDLDHFKAINDRHDHATGDALLHRVAAEITRIMPAGAVLARVGSDAFACGVLFDPGHPDTVERIAERTISKLAQPFKCEGLVLAISASVGMARSDDGCASFEALMRGADTALRAAKHTGRNRYAWFNQAMEREEATLATLEASLRSAIPKQEIVPYFEQQIDLATGGLCGFEVLARWQTPDGVVTPAVFMPTAERTGLIGDLSLSVMRQAFVAARDWDSGLTLSITLSPRQLSDAWLAQKIIKALTEASFPPGRLEVGVTEAALLDTLPLVQSILASLKNQGVGLVLGDFGGGFASLAHLRAAAFDRIKLSRTFVTATPDNAVMANAVARLGECFNLPITAIGIETAETAERLRALGYTRGQGSLYAQPASITNTRRLLAQRGLLRQPGPAIAGVNRAVR</sequence>
<dbReference type="InterPro" id="IPR043128">
    <property type="entry name" value="Rev_trsase/Diguanyl_cyclase"/>
</dbReference>
<dbReference type="RefSeq" id="WP_069206003.1">
    <property type="nucleotide sequence ID" value="NZ_CP014168.1"/>
</dbReference>
<dbReference type="NCBIfam" id="TIGR00254">
    <property type="entry name" value="GGDEF"/>
    <property type="match status" value="1"/>
</dbReference>
<dbReference type="KEGG" id="span:AWL63_17525"/>
<dbReference type="Pfam" id="PF00990">
    <property type="entry name" value="GGDEF"/>
    <property type="match status" value="1"/>
</dbReference>
<keyword evidence="1" id="KW-0812">Transmembrane</keyword>
<name>A0A1B3ZDH5_9SPHN</name>
<proteinExistence type="predicted"/>
<keyword evidence="1" id="KW-0472">Membrane</keyword>
<dbReference type="PROSITE" id="PS50887">
    <property type="entry name" value="GGDEF"/>
    <property type="match status" value="1"/>
</dbReference>
<dbReference type="Gene3D" id="3.20.20.450">
    <property type="entry name" value="EAL domain"/>
    <property type="match status" value="1"/>
</dbReference>
<dbReference type="PROSITE" id="PS50883">
    <property type="entry name" value="EAL"/>
    <property type="match status" value="1"/>
</dbReference>
<feature type="transmembrane region" description="Helical" evidence="1">
    <location>
        <begin position="20"/>
        <end position="41"/>
    </location>
</feature>
<keyword evidence="5" id="KW-1185">Reference proteome</keyword>
<gene>
    <name evidence="4" type="ORF">AWL63_17525</name>
</gene>
<accession>A0A1B3ZDH5</accession>
<dbReference type="SUPFAM" id="SSF55073">
    <property type="entry name" value="Nucleotide cyclase"/>
    <property type="match status" value="1"/>
</dbReference>
<dbReference type="AlphaFoldDB" id="A0A1B3ZDH5"/>
<evidence type="ECO:0000313" key="5">
    <source>
        <dbReference type="Proteomes" id="UP000094256"/>
    </source>
</evidence>
<dbReference type="SMART" id="SM00052">
    <property type="entry name" value="EAL"/>
    <property type="match status" value="1"/>
</dbReference>
<feature type="transmembrane region" description="Helical" evidence="1">
    <location>
        <begin position="53"/>
        <end position="73"/>
    </location>
</feature>
<dbReference type="InterPro" id="IPR029787">
    <property type="entry name" value="Nucleotide_cyclase"/>
</dbReference>
<feature type="domain" description="EAL" evidence="2">
    <location>
        <begin position="270"/>
        <end position="516"/>
    </location>
</feature>
<reference evidence="4 5" key="1">
    <citation type="submission" date="2016-01" db="EMBL/GenBank/DDBJ databases">
        <title>Complete genome and mega plasmid sequence of Sphingomonas panacis DCY99 elicits systemic resistance in rice to Xanthomonas oryzae.</title>
        <authorList>
            <person name="Kim Y.J."/>
            <person name="Yang D.C."/>
            <person name="Sing P."/>
        </authorList>
    </citation>
    <scope>NUCLEOTIDE SEQUENCE [LARGE SCALE GENOMIC DNA]</scope>
    <source>
        <strain evidence="4 5">DCY99</strain>
    </source>
</reference>
<evidence type="ECO:0000259" key="2">
    <source>
        <dbReference type="PROSITE" id="PS50883"/>
    </source>
</evidence>
<dbReference type="Gene3D" id="3.30.70.270">
    <property type="match status" value="1"/>
</dbReference>
<dbReference type="PANTHER" id="PTHR44757:SF2">
    <property type="entry name" value="BIOFILM ARCHITECTURE MAINTENANCE PROTEIN MBAA"/>
    <property type="match status" value="1"/>
</dbReference>
<dbReference type="InterPro" id="IPR035919">
    <property type="entry name" value="EAL_sf"/>
</dbReference>
<evidence type="ECO:0000313" key="4">
    <source>
        <dbReference type="EMBL" id="AOH85469.1"/>
    </source>
</evidence>
<dbReference type="Proteomes" id="UP000094256">
    <property type="component" value="Chromosome"/>
</dbReference>
<dbReference type="PANTHER" id="PTHR44757">
    <property type="entry name" value="DIGUANYLATE CYCLASE DGCP"/>
    <property type="match status" value="1"/>
</dbReference>
<dbReference type="EMBL" id="CP014168">
    <property type="protein sequence ID" value="AOH85469.1"/>
    <property type="molecule type" value="Genomic_DNA"/>
</dbReference>
<feature type="domain" description="GGDEF" evidence="3">
    <location>
        <begin position="127"/>
        <end position="261"/>
    </location>
</feature>
<dbReference type="CDD" id="cd01949">
    <property type="entry name" value="GGDEF"/>
    <property type="match status" value="1"/>
</dbReference>